<dbReference type="AlphaFoldDB" id="A0A3N0ZAH8"/>
<dbReference type="EMBL" id="RJVU01000282">
    <property type="protein sequence ID" value="ROL55439.1"/>
    <property type="molecule type" value="Genomic_DNA"/>
</dbReference>
<evidence type="ECO:0000313" key="1">
    <source>
        <dbReference type="EMBL" id="ROL55439.1"/>
    </source>
</evidence>
<dbReference type="Proteomes" id="UP000281406">
    <property type="component" value="Unassembled WGS sequence"/>
</dbReference>
<reference evidence="1 2" key="1">
    <citation type="submission" date="2018-10" db="EMBL/GenBank/DDBJ databases">
        <title>Genome assembly for a Yunnan-Guizhou Plateau 3E fish, Anabarilius grahami (Regan), and its evolutionary and genetic applications.</title>
        <authorList>
            <person name="Jiang W."/>
        </authorList>
    </citation>
    <scope>NUCLEOTIDE SEQUENCE [LARGE SCALE GENOMIC DNA]</scope>
    <source>
        <strain evidence="1">AG-KIZ</strain>
        <tissue evidence="1">Muscle</tissue>
    </source>
</reference>
<protein>
    <submittedName>
        <fullName evidence="1">Uncharacterized protein</fullName>
    </submittedName>
</protein>
<comment type="caution">
    <text evidence="1">The sequence shown here is derived from an EMBL/GenBank/DDBJ whole genome shotgun (WGS) entry which is preliminary data.</text>
</comment>
<proteinExistence type="predicted"/>
<gene>
    <name evidence="1" type="ORF">DPX16_20815</name>
</gene>
<evidence type="ECO:0000313" key="2">
    <source>
        <dbReference type="Proteomes" id="UP000281406"/>
    </source>
</evidence>
<name>A0A3N0ZAH8_ANAGA</name>
<organism evidence="1 2">
    <name type="scientific">Anabarilius grahami</name>
    <name type="common">Kanglang fish</name>
    <name type="synonym">Barilius grahami</name>
    <dbReference type="NCBI Taxonomy" id="495550"/>
    <lineage>
        <taxon>Eukaryota</taxon>
        <taxon>Metazoa</taxon>
        <taxon>Chordata</taxon>
        <taxon>Craniata</taxon>
        <taxon>Vertebrata</taxon>
        <taxon>Euteleostomi</taxon>
        <taxon>Actinopterygii</taxon>
        <taxon>Neopterygii</taxon>
        <taxon>Teleostei</taxon>
        <taxon>Ostariophysi</taxon>
        <taxon>Cypriniformes</taxon>
        <taxon>Xenocyprididae</taxon>
        <taxon>Xenocypridinae</taxon>
        <taxon>Xenocypridinae incertae sedis</taxon>
        <taxon>Anabarilius</taxon>
    </lineage>
</organism>
<accession>A0A3N0ZAH8</accession>
<keyword evidence="2" id="KW-1185">Reference proteome</keyword>
<sequence>MLSMRRVFGWADCKTLLGQSEPTRLFLVAGLLTVWQVTRRTMWEPAESSFSGLSGGRQQAGFIHTANLNTETTYSVVYATVHAVIRAWRTGEGNRAELYPRRGDLVRAQIIDTTSASCSSQKSPVRPLWRTRTSRVSAVNI</sequence>